<accession>A0A9D2F6H7</accession>
<dbReference type="HAMAP" id="MF_00652">
    <property type="entry name" value="UPF0246"/>
    <property type="match status" value="1"/>
</dbReference>
<name>A0A9D2F6H7_9ENTE</name>
<dbReference type="PANTHER" id="PTHR30283">
    <property type="entry name" value="PEROXIDE STRESS RESPONSE PROTEIN YAAA"/>
    <property type="match status" value="1"/>
</dbReference>
<reference evidence="2" key="2">
    <citation type="submission" date="2021-04" db="EMBL/GenBank/DDBJ databases">
        <authorList>
            <person name="Gilroy R."/>
        </authorList>
    </citation>
    <scope>NUCLEOTIDE SEQUENCE</scope>
    <source>
        <strain evidence="2">CHK172-16539</strain>
    </source>
</reference>
<proteinExistence type="inferred from homology"/>
<dbReference type="Proteomes" id="UP000824063">
    <property type="component" value="Unassembled WGS sequence"/>
</dbReference>
<sequence length="248" mass="28764">MKIIISPTKTMNVQPDHFLPQSQPIFLTETKQILAVLQQFSLEEATNLWKCSAPLALENYERIQNMNFSRHTTPAIVSYKGLQYQYMAPELFTETALEYVQENVRILSGFYGILRPFDGIVPYRLEMQAPLSVENSKHLYDFWGQKLYEVLFTDKQPIINLASKEYAKTLTPYLQADDRLIEIAFMHQIDGKLKVKATLAKMARGEMVRYLAENQITTLDGLKSFDHPHYQFSETNSSENKLVFLHQE</sequence>
<evidence type="ECO:0000313" key="2">
    <source>
        <dbReference type="EMBL" id="HIZ52807.1"/>
    </source>
</evidence>
<organism evidence="2 3">
    <name type="scientific">Candidatus Enterococcus avicola</name>
    <dbReference type="NCBI Taxonomy" id="2838561"/>
    <lineage>
        <taxon>Bacteria</taxon>
        <taxon>Bacillati</taxon>
        <taxon>Bacillota</taxon>
        <taxon>Bacilli</taxon>
        <taxon>Lactobacillales</taxon>
        <taxon>Enterococcaceae</taxon>
        <taxon>Enterococcus</taxon>
    </lineage>
</organism>
<comment type="caution">
    <text evidence="2">The sequence shown here is derived from an EMBL/GenBank/DDBJ whole genome shotgun (WGS) entry which is preliminary data.</text>
</comment>
<gene>
    <name evidence="2" type="primary">yaaA</name>
    <name evidence="2" type="ORF">IAA20_02560</name>
</gene>
<dbReference type="EMBL" id="DXBN01000059">
    <property type="protein sequence ID" value="HIZ52807.1"/>
    <property type="molecule type" value="Genomic_DNA"/>
</dbReference>
<evidence type="ECO:0000313" key="3">
    <source>
        <dbReference type="Proteomes" id="UP000824063"/>
    </source>
</evidence>
<dbReference type="InterPro" id="IPR005583">
    <property type="entry name" value="YaaA"/>
</dbReference>
<protein>
    <recommendedName>
        <fullName evidence="1">UPF0246 protein IAA20_02560</fullName>
    </recommendedName>
</protein>
<dbReference type="PANTHER" id="PTHR30283:SF4">
    <property type="entry name" value="PEROXIDE STRESS RESISTANCE PROTEIN YAAA"/>
    <property type="match status" value="1"/>
</dbReference>
<dbReference type="GO" id="GO:0033194">
    <property type="term" value="P:response to hydroperoxide"/>
    <property type="evidence" value="ECO:0007669"/>
    <property type="project" value="TreeGrafter"/>
</dbReference>
<evidence type="ECO:0000256" key="1">
    <source>
        <dbReference type="HAMAP-Rule" id="MF_00652"/>
    </source>
</evidence>
<dbReference type="NCBIfam" id="NF002543">
    <property type="entry name" value="PRK02101.1-4"/>
    <property type="match status" value="1"/>
</dbReference>
<dbReference type="Pfam" id="PF03883">
    <property type="entry name" value="H2O2_YaaD"/>
    <property type="match status" value="1"/>
</dbReference>
<reference evidence="2" key="1">
    <citation type="journal article" date="2021" name="PeerJ">
        <title>Extensive microbial diversity within the chicken gut microbiome revealed by metagenomics and culture.</title>
        <authorList>
            <person name="Gilroy R."/>
            <person name="Ravi A."/>
            <person name="Getino M."/>
            <person name="Pursley I."/>
            <person name="Horton D.L."/>
            <person name="Alikhan N.F."/>
            <person name="Baker D."/>
            <person name="Gharbi K."/>
            <person name="Hall N."/>
            <person name="Watson M."/>
            <person name="Adriaenssens E.M."/>
            <person name="Foster-Nyarko E."/>
            <person name="Jarju S."/>
            <person name="Secka A."/>
            <person name="Antonio M."/>
            <person name="Oren A."/>
            <person name="Chaudhuri R.R."/>
            <person name="La Ragione R."/>
            <person name="Hildebrand F."/>
            <person name="Pallen M.J."/>
        </authorList>
    </citation>
    <scope>NUCLEOTIDE SEQUENCE</scope>
    <source>
        <strain evidence="2">CHK172-16539</strain>
    </source>
</reference>
<dbReference type="AlphaFoldDB" id="A0A9D2F6H7"/>
<comment type="similarity">
    <text evidence="1">Belongs to the UPF0246 family.</text>
</comment>
<dbReference type="GO" id="GO:0005829">
    <property type="term" value="C:cytosol"/>
    <property type="evidence" value="ECO:0007669"/>
    <property type="project" value="TreeGrafter"/>
</dbReference>